<dbReference type="InterPro" id="IPR025063">
    <property type="entry name" value="DUF4004"/>
</dbReference>
<evidence type="ECO:0000313" key="1">
    <source>
        <dbReference type="EMBL" id="MBB2182129.1"/>
    </source>
</evidence>
<sequence length="211" mass="24482">MNLISKKDLLAITGISYGQLYRWKRERLIPEEWFIKQSAYTGQETFFPRDQILSRIKSILDMKDHYSLEELAKMLSPETGEKRIPIESMQDISEINSSLLERLPQILDKTQYDILEVTMTIAISRLAARHSLSIEEMEDLLRKSMSAGSRLRKTNVIGIIFTIDKEFHVLFSSDTTILDFDSTITVIDQIALEEIADEIKLKYKNRFIQSS</sequence>
<evidence type="ECO:0000313" key="2">
    <source>
        <dbReference type="Proteomes" id="UP000574276"/>
    </source>
</evidence>
<keyword evidence="2" id="KW-1185">Reference proteome</keyword>
<dbReference type="EMBL" id="JACEGA010000001">
    <property type="protein sequence ID" value="MBB2182129.1"/>
    <property type="molecule type" value="Genomic_DNA"/>
</dbReference>
<dbReference type="AlphaFoldDB" id="A0A839JZN8"/>
<name>A0A839JZN8_9FIRM</name>
<dbReference type="RefSeq" id="WP_228351858.1">
    <property type="nucleotide sequence ID" value="NZ_JACEGA010000001.1"/>
</dbReference>
<protein>
    <submittedName>
        <fullName evidence="1">DUF4004 family protein</fullName>
    </submittedName>
</protein>
<gene>
    <name evidence="1" type="ORF">H0486_04475</name>
</gene>
<accession>A0A839JZN8</accession>
<comment type="caution">
    <text evidence="1">The sequence shown here is derived from an EMBL/GenBank/DDBJ whole genome shotgun (WGS) entry which is preliminary data.</text>
</comment>
<dbReference type="Proteomes" id="UP000574276">
    <property type="component" value="Unassembled WGS sequence"/>
</dbReference>
<proteinExistence type="predicted"/>
<dbReference type="Pfam" id="PF13171">
    <property type="entry name" value="DUF4004"/>
    <property type="match status" value="1"/>
</dbReference>
<organism evidence="1 2">
    <name type="scientific">Variimorphobacter saccharofermentans</name>
    <dbReference type="NCBI Taxonomy" id="2755051"/>
    <lineage>
        <taxon>Bacteria</taxon>
        <taxon>Bacillati</taxon>
        <taxon>Bacillota</taxon>
        <taxon>Clostridia</taxon>
        <taxon>Lachnospirales</taxon>
        <taxon>Lachnospiraceae</taxon>
        <taxon>Variimorphobacter</taxon>
    </lineage>
</organism>
<reference evidence="1 2" key="1">
    <citation type="submission" date="2020-07" db="EMBL/GenBank/DDBJ databases">
        <title>Characterization and genome sequencing of isolate MD1, a novel member within the family Lachnospiraceae.</title>
        <authorList>
            <person name="Rettenmaier R."/>
            <person name="Di Bello L."/>
            <person name="Zinser C."/>
            <person name="Scheitz K."/>
            <person name="Liebl W."/>
            <person name="Zverlov V."/>
        </authorList>
    </citation>
    <scope>NUCLEOTIDE SEQUENCE [LARGE SCALE GENOMIC DNA]</scope>
    <source>
        <strain evidence="1 2">MD1</strain>
    </source>
</reference>